<evidence type="ECO:0000313" key="1">
    <source>
        <dbReference type="EMBL" id="QHI95194.1"/>
    </source>
</evidence>
<keyword evidence="2" id="KW-1185">Reference proteome</keyword>
<name>A0A6P1NFH2_9PROT</name>
<dbReference type="Pfam" id="PF09344">
    <property type="entry name" value="Cas_CT1975"/>
    <property type="match status" value="1"/>
</dbReference>
<dbReference type="AlphaFoldDB" id="A0A6P1NFH2"/>
<reference evidence="1 2" key="1">
    <citation type="submission" date="2020-01" db="EMBL/GenBank/DDBJ databases">
        <title>Genome sequencing of strain KACC 21507.</title>
        <authorList>
            <person name="Heo J."/>
            <person name="Kim S.-J."/>
            <person name="Kim J.-S."/>
            <person name="Hong S.-B."/>
            <person name="Kwon S.-W."/>
        </authorList>
    </citation>
    <scope>NUCLEOTIDE SEQUENCE [LARGE SCALE GENOMIC DNA]</scope>
    <source>
        <strain evidence="1 2">KACC 21507</strain>
    </source>
</reference>
<dbReference type="NCBIfam" id="TIGR01869">
    <property type="entry name" value="casC_Cse4"/>
    <property type="match status" value="1"/>
</dbReference>
<dbReference type="RefSeq" id="WP_160618272.1">
    <property type="nucleotide sequence ID" value="NZ_CP047652.1"/>
</dbReference>
<dbReference type="Proteomes" id="UP000463975">
    <property type="component" value="Chromosome"/>
</dbReference>
<dbReference type="InterPro" id="IPR010148">
    <property type="entry name" value="CRISPR-assoc_prot_CT1975"/>
</dbReference>
<sequence length="352" mass="38579">MSRFLQLHCLTFYPPSNLNRDDMGAPKTATIGNSTRLRISSQSLKRAWRTSPLFKDFLDGHMGSRTSRLAEILYNELISKGVEEKKASKIAREIGGVFGKMKSEKDEKKHQSEQLAFISPKELEAAHLMADRIASGEKIDIAKEKSALLSKADSAVDIGLFGRMFAADPNWNREAAAQVAHAITTHRITVENDFYSAIDDAKSTETDSGAAFIGNFGFGAGVFYLYLSINLDLFRKNLGDEAESGIMETALEALIEAVATVSPSGKQNSFAALARAGYILAEKGDQQPRTLAGAFIKPVNGEDIMGDSIKALEAYRKELNHIYGPGYDKDLKINVSCPQSPKLADLIKFCKE</sequence>
<organism evidence="1 2">
    <name type="scientific">Aristophania vespae</name>
    <dbReference type="NCBI Taxonomy" id="2697033"/>
    <lineage>
        <taxon>Bacteria</taxon>
        <taxon>Pseudomonadati</taxon>
        <taxon>Pseudomonadota</taxon>
        <taxon>Alphaproteobacteria</taxon>
        <taxon>Acetobacterales</taxon>
        <taxon>Acetobacteraceae</taxon>
        <taxon>Aristophania</taxon>
    </lineage>
</organism>
<evidence type="ECO:0000313" key="2">
    <source>
        <dbReference type="Proteomes" id="UP000463975"/>
    </source>
</evidence>
<accession>A0A6P1NFH2</accession>
<dbReference type="EMBL" id="CP047652">
    <property type="protein sequence ID" value="QHI95194.1"/>
    <property type="molecule type" value="Genomic_DNA"/>
</dbReference>
<dbReference type="KEGG" id="bomb:GT348_01850"/>
<gene>
    <name evidence="1" type="primary">cas7e</name>
    <name evidence="1" type="ORF">GT348_01850</name>
</gene>
<proteinExistence type="predicted"/>
<protein>
    <submittedName>
        <fullName evidence="1">Type I-E CRISPR-associated protein Cas7/Cse4/CasC</fullName>
    </submittedName>
</protein>